<dbReference type="InterPro" id="IPR058780">
    <property type="entry name" value="YhfM-like_dom"/>
</dbReference>
<evidence type="ECO:0000313" key="2">
    <source>
        <dbReference type="EMBL" id="RXJ04393.1"/>
    </source>
</evidence>
<dbReference type="Proteomes" id="UP000290649">
    <property type="component" value="Unassembled WGS sequence"/>
</dbReference>
<dbReference type="RefSeq" id="WP_129076738.1">
    <property type="nucleotide sequence ID" value="NZ_QOUX01000001.1"/>
</dbReference>
<dbReference type="OrthoDB" id="1797983at2"/>
<evidence type="ECO:0000259" key="1">
    <source>
        <dbReference type="Pfam" id="PF26353"/>
    </source>
</evidence>
<dbReference type="PROSITE" id="PS51257">
    <property type="entry name" value="PROKAR_LIPOPROTEIN"/>
    <property type="match status" value="1"/>
</dbReference>
<evidence type="ECO:0000313" key="3">
    <source>
        <dbReference type="Proteomes" id="UP000290649"/>
    </source>
</evidence>
<gene>
    <name evidence="2" type="ORF">DS745_03135</name>
</gene>
<dbReference type="EMBL" id="QOUX01000001">
    <property type="protein sequence ID" value="RXJ04393.1"/>
    <property type="molecule type" value="Genomic_DNA"/>
</dbReference>
<keyword evidence="3" id="KW-1185">Reference proteome</keyword>
<dbReference type="AlphaFoldDB" id="A0A4Q0VXC0"/>
<reference evidence="2 3" key="1">
    <citation type="journal article" date="2019" name="Int. J. Syst. Evol. Microbiol.">
        <title>Anaerobacillus alkaliphilus sp. nov., a novel alkaliphilic and moderately halophilic bacterium.</title>
        <authorList>
            <person name="Borsodi A.K."/>
            <person name="Aszalos J.M."/>
            <person name="Bihari P."/>
            <person name="Nagy I."/>
            <person name="Schumann P."/>
            <person name="Sproer C."/>
            <person name="Kovacs A.L."/>
            <person name="Boka K."/>
            <person name="Dobosy P."/>
            <person name="Ovari M."/>
            <person name="Szili-Kovacs T."/>
            <person name="Toth E."/>
        </authorList>
    </citation>
    <scope>NUCLEOTIDE SEQUENCE [LARGE SCALE GENOMIC DNA]</scope>
    <source>
        <strain evidence="2 3">B16-10</strain>
    </source>
</reference>
<name>A0A4Q0VXC0_9BACI</name>
<feature type="domain" description="YhfM-like" evidence="1">
    <location>
        <begin position="176"/>
        <end position="253"/>
    </location>
</feature>
<comment type="caution">
    <text evidence="2">The sequence shown here is derived from an EMBL/GenBank/DDBJ whole genome shotgun (WGS) entry which is preliminary data.</text>
</comment>
<organism evidence="2 3">
    <name type="scientific">Anaerobacillus alkaliphilus</name>
    <dbReference type="NCBI Taxonomy" id="1548597"/>
    <lineage>
        <taxon>Bacteria</taxon>
        <taxon>Bacillati</taxon>
        <taxon>Bacillota</taxon>
        <taxon>Bacilli</taxon>
        <taxon>Bacillales</taxon>
        <taxon>Bacillaceae</taxon>
        <taxon>Anaerobacillus</taxon>
    </lineage>
</organism>
<protein>
    <recommendedName>
        <fullName evidence="1">YhfM-like domain-containing protein</fullName>
    </recommendedName>
</protein>
<proteinExistence type="predicted"/>
<dbReference type="Pfam" id="PF26353">
    <property type="entry name" value="YhfM"/>
    <property type="match status" value="1"/>
</dbReference>
<sequence>MQIRFFLQLLIVLSIIVGCSNEANYLSEVNKQNEELKESIYKNPPQVTISNGVEEVNGLLGPYGWTSCCNNGKSISVQASSDAPPNLVQNRKPLKVTSGTTISIEFETPPIKYEVKTWGENNDVTGSFTEIDTITHKGRTVFEILATWEQGIASYSFLVDIEHESGAEAVINTILISLESKEGIELFAKAVATSKKEPGIVNMANPQYQFSLGEESYFLWITEKAGTIMNTKDTHTIYSLSRSSVEEIYEFVNKVN</sequence>
<accession>A0A4Q0VXC0</accession>